<accession>M2Y444</accession>
<dbReference type="EMBL" id="KB454498">
    <property type="protein sequence ID" value="EME30599.1"/>
    <property type="molecule type" value="Genomic_DNA"/>
</dbReference>
<feature type="region of interest" description="Disordered" evidence="10">
    <location>
        <begin position="652"/>
        <end position="671"/>
    </location>
</feature>
<keyword evidence="8" id="KW-0906">Nuclear pore complex</keyword>
<evidence type="ECO:0000256" key="5">
    <source>
        <dbReference type="ARBA" id="ARBA00022816"/>
    </source>
</evidence>
<dbReference type="PANTHER" id="PTHR23198">
    <property type="entry name" value="NUCLEOPORIN"/>
    <property type="match status" value="1"/>
</dbReference>
<dbReference type="GO" id="GO:0000973">
    <property type="term" value="P:post-transcriptional tethering of RNA polymerase II gene DNA at nuclear periphery"/>
    <property type="evidence" value="ECO:0007669"/>
    <property type="project" value="TreeGrafter"/>
</dbReference>
<keyword evidence="3" id="KW-0813">Transport</keyword>
<keyword evidence="13" id="KW-1185">Reference proteome</keyword>
<dbReference type="RefSeq" id="XP_005707119.1">
    <property type="nucleotide sequence ID" value="XM_005707062.1"/>
</dbReference>
<dbReference type="GO" id="GO:0017056">
    <property type="term" value="F:structural constituent of nuclear pore"/>
    <property type="evidence" value="ECO:0007669"/>
    <property type="project" value="InterPro"/>
</dbReference>
<dbReference type="OrthoDB" id="3797628at2759"/>
<dbReference type="GeneID" id="17089319"/>
<dbReference type="InterPro" id="IPR036903">
    <property type="entry name" value="Nup98_auto-Pept-S59_dom_sf"/>
</dbReference>
<feature type="domain" description="Peptidase S59" evidence="11">
    <location>
        <begin position="869"/>
        <end position="1008"/>
    </location>
</feature>
<dbReference type="GO" id="GO:0034398">
    <property type="term" value="P:telomere tethering at nuclear periphery"/>
    <property type="evidence" value="ECO:0007669"/>
    <property type="project" value="TreeGrafter"/>
</dbReference>
<dbReference type="GO" id="GO:0008139">
    <property type="term" value="F:nuclear localization sequence binding"/>
    <property type="evidence" value="ECO:0007669"/>
    <property type="project" value="TreeGrafter"/>
</dbReference>
<keyword evidence="7" id="KW-0811">Translocation</keyword>
<keyword evidence="5" id="KW-0509">mRNA transport</keyword>
<comment type="subcellular location">
    <subcellularLocation>
        <location evidence="1">Nucleus</location>
        <location evidence="1">Nuclear pore complex</location>
    </subcellularLocation>
</comment>
<dbReference type="GO" id="GO:0044614">
    <property type="term" value="C:nuclear pore cytoplasmic filaments"/>
    <property type="evidence" value="ECO:0007669"/>
    <property type="project" value="TreeGrafter"/>
</dbReference>
<evidence type="ECO:0000256" key="7">
    <source>
        <dbReference type="ARBA" id="ARBA00023010"/>
    </source>
</evidence>
<evidence type="ECO:0000256" key="9">
    <source>
        <dbReference type="ARBA" id="ARBA00023242"/>
    </source>
</evidence>
<keyword evidence="9" id="KW-0539">Nucleus</keyword>
<evidence type="ECO:0000256" key="4">
    <source>
        <dbReference type="ARBA" id="ARBA00022813"/>
    </source>
</evidence>
<evidence type="ECO:0000313" key="13">
    <source>
        <dbReference type="Proteomes" id="UP000030680"/>
    </source>
</evidence>
<keyword evidence="4" id="KW-0068">Autocatalytic cleavage</keyword>
<evidence type="ECO:0000256" key="1">
    <source>
        <dbReference type="ARBA" id="ARBA00004567"/>
    </source>
</evidence>
<dbReference type="STRING" id="130081.M2Y444"/>
<feature type="compositionally biased region" description="Low complexity" evidence="10">
    <location>
        <begin position="774"/>
        <end position="785"/>
    </location>
</feature>
<protein>
    <submittedName>
        <fullName evidence="12">Nucleoporin family protein</fullName>
    </submittedName>
</protein>
<dbReference type="InterPro" id="IPR007230">
    <property type="entry name" value="Nup98_auto-Pept-S59_dom"/>
</dbReference>
<evidence type="ECO:0000256" key="10">
    <source>
        <dbReference type="SAM" id="MobiDB-lite"/>
    </source>
</evidence>
<dbReference type="PANTHER" id="PTHR23198:SF6">
    <property type="entry name" value="NUCLEAR PORE COMPLEX PROTEIN NUP98-NUP96"/>
    <property type="match status" value="1"/>
</dbReference>
<dbReference type="SUPFAM" id="SSF82215">
    <property type="entry name" value="C-terminal autoproteolytic domain of nucleoporin nup98"/>
    <property type="match status" value="1"/>
</dbReference>
<dbReference type="InterPro" id="IPR037665">
    <property type="entry name" value="Nucleoporin_S59-like"/>
</dbReference>
<evidence type="ECO:0000256" key="8">
    <source>
        <dbReference type="ARBA" id="ARBA00023132"/>
    </source>
</evidence>
<organism evidence="12 13">
    <name type="scientific">Galdieria sulphuraria</name>
    <name type="common">Red alga</name>
    <dbReference type="NCBI Taxonomy" id="130081"/>
    <lineage>
        <taxon>Eukaryota</taxon>
        <taxon>Rhodophyta</taxon>
        <taxon>Bangiophyceae</taxon>
        <taxon>Galdieriales</taxon>
        <taxon>Galdieriaceae</taxon>
        <taxon>Galdieria</taxon>
    </lineage>
</organism>
<evidence type="ECO:0000256" key="6">
    <source>
        <dbReference type="ARBA" id="ARBA00022927"/>
    </source>
</evidence>
<dbReference type="KEGG" id="gsl:Gasu_20610"/>
<gene>
    <name evidence="12" type="ORF">Gasu_20610</name>
</gene>
<name>M2Y444_GALSU</name>
<dbReference type="Pfam" id="PF12110">
    <property type="entry name" value="Nup96"/>
    <property type="match status" value="1"/>
</dbReference>
<dbReference type="GO" id="GO:0003723">
    <property type="term" value="F:RNA binding"/>
    <property type="evidence" value="ECO:0007669"/>
    <property type="project" value="TreeGrafter"/>
</dbReference>
<dbReference type="eggNOG" id="KOG0845">
    <property type="taxonomic scope" value="Eukaryota"/>
</dbReference>
<reference evidence="13" key="1">
    <citation type="journal article" date="2013" name="Science">
        <title>Gene transfer from bacteria and archaea facilitated evolution of an extremophilic eukaryote.</title>
        <authorList>
            <person name="Schonknecht G."/>
            <person name="Chen W.H."/>
            <person name="Ternes C.M."/>
            <person name="Barbier G.G."/>
            <person name="Shrestha R.P."/>
            <person name="Stanke M."/>
            <person name="Brautigam A."/>
            <person name="Baker B.J."/>
            <person name="Banfield J.F."/>
            <person name="Garavito R.M."/>
            <person name="Carr K."/>
            <person name="Wilkerson C."/>
            <person name="Rensing S.A."/>
            <person name="Gagneul D."/>
            <person name="Dickenson N.E."/>
            <person name="Oesterhelt C."/>
            <person name="Lercher M.J."/>
            <person name="Weber A.P."/>
        </authorList>
    </citation>
    <scope>NUCLEOTIDE SEQUENCE [LARGE SCALE GENOMIC DNA]</scope>
    <source>
        <strain evidence="13">074W</strain>
    </source>
</reference>
<comment type="similarity">
    <text evidence="2">Belongs to the nucleoporin GLFG family.</text>
</comment>
<dbReference type="GO" id="GO:0006606">
    <property type="term" value="P:protein import into nucleus"/>
    <property type="evidence" value="ECO:0007669"/>
    <property type="project" value="TreeGrafter"/>
</dbReference>
<dbReference type="GO" id="GO:0006405">
    <property type="term" value="P:RNA export from nucleus"/>
    <property type="evidence" value="ECO:0007669"/>
    <property type="project" value="TreeGrafter"/>
</dbReference>
<evidence type="ECO:0000256" key="3">
    <source>
        <dbReference type="ARBA" id="ARBA00022448"/>
    </source>
</evidence>
<feature type="region of interest" description="Disordered" evidence="10">
    <location>
        <begin position="52"/>
        <end position="115"/>
    </location>
</feature>
<dbReference type="FunFam" id="1.10.10.2360:FF:000001">
    <property type="entry name" value="Nuclear pore complex protein Nup98-Nup96"/>
    <property type="match status" value="1"/>
</dbReference>
<feature type="compositionally biased region" description="Polar residues" evidence="10">
    <location>
        <begin position="99"/>
        <end position="115"/>
    </location>
</feature>
<dbReference type="GO" id="GO:0051028">
    <property type="term" value="P:mRNA transport"/>
    <property type="evidence" value="ECO:0007669"/>
    <property type="project" value="UniProtKB-KW"/>
</dbReference>
<evidence type="ECO:0000256" key="2">
    <source>
        <dbReference type="ARBA" id="ARBA00008926"/>
    </source>
</evidence>
<feature type="compositionally biased region" description="Low complexity" evidence="10">
    <location>
        <begin position="63"/>
        <end position="82"/>
    </location>
</feature>
<dbReference type="Pfam" id="PF21240">
    <property type="entry name" value="Nup98_GLEBS"/>
    <property type="match status" value="1"/>
</dbReference>
<dbReference type="Gene3D" id="3.30.1610.10">
    <property type="entry name" value="Peptidase S59, nucleoporin"/>
    <property type="match status" value="1"/>
</dbReference>
<keyword evidence="6" id="KW-0653">Protein transport</keyword>
<feature type="region of interest" description="Disordered" evidence="10">
    <location>
        <begin position="765"/>
        <end position="827"/>
    </location>
</feature>
<dbReference type="PROSITE" id="PS51434">
    <property type="entry name" value="NUP_C"/>
    <property type="match status" value="1"/>
</dbReference>
<dbReference type="Gene3D" id="1.25.40.690">
    <property type="match status" value="1"/>
</dbReference>
<dbReference type="InterPro" id="IPR021967">
    <property type="entry name" value="Nup98_C"/>
</dbReference>
<dbReference type="Gramene" id="EME30599">
    <property type="protein sequence ID" value="EME30599"/>
    <property type="gene ID" value="Gasu_20610"/>
</dbReference>
<proteinExistence type="inferred from homology"/>
<evidence type="ECO:0000259" key="11">
    <source>
        <dbReference type="PROSITE" id="PS51434"/>
    </source>
</evidence>
<dbReference type="OMA" id="FGAKPMG"/>
<dbReference type="Gene3D" id="1.10.10.2360">
    <property type="match status" value="1"/>
</dbReference>
<dbReference type="Pfam" id="PF04096">
    <property type="entry name" value="Nucleoporin2"/>
    <property type="match status" value="1"/>
</dbReference>
<evidence type="ECO:0000313" key="12">
    <source>
        <dbReference type="EMBL" id="EME30599.1"/>
    </source>
</evidence>
<dbReference type="Proteomes" id="UP000030680">
    <property type="component" value="Unassembled WGS sequence"/>
</dbReference>
<sequence length="1907" mass="208218">MSLGGNFGKPLFGSQTTSAASFGSATPTFGGPSPFATSQSAPSFGSSPNVFQGGSVFGGGGTPSSVTPQAGFGVPPSGAAPSSVPPSPFGQAQPAFGNAVTNVNPGQPAFSQHTPSFFGSGSNFGNSQAVFASSTPFPASSFNQPSFAGGANSLGGFGSVGLGTQTTQSVPTFGNSSVAFGAKSVQSTIPLSTSAFGNTLPNVSTSLGQGSAQGNTLKGTGNPKFQPIQEYDGGGVNVKYMSISRMPDYQDKSFEELRYEDYLLGKKNSSSLSTFQPVGSGFGTSSINTGFGGPSSSLFASSPAISTPGFGASTSSLFGNTSTAFGSSQPSSVPGFGLGSSPFGQTSTGFGSSSSVFGVSTPVPAFGSQSGAPFQAATTFGSSSSSSSLFSSNSSQKPFSGFGTSMPNQQLGSFGSTSIFGNTSTAPAFGGSFGNTSAPSQPTLNLGSFGSSFGGGNRFGSASSSSASFGSSTFASSSPFANSFAFGADSSKQSGSLFGGGFATSPQTTSALFGSLPAASSGTSLFGSFSSSNPTTNILSPMGQQSNTGGFAAPALGISGVGNSFSGLQSSSSGLFGSTPTFSAPFQQSSSFSMGSAPLFGTQNSSILPNNLQGQQNWSFATSQSVAFNDMNTPYGKSPIFEAASLSLGKSSGTNNSLESTNSSTSLSFSNGSSIARPSARSFARIHARSLRSSLSLSSPLFETKKPVSVFSPEHFTLVEADGSSPLLKSPAIGRSDMKRLIITPRSDVKGDISNGEWRNFASGWKSPPERKLSFPSSSPTVQSSEELEKTNGLISSPTERKTTDLLEQSHVAKPTPLRSPGQYSGNLRSPSVYSSYREFYEEHLSPEASRLESVSKMDERSSAPILTKPTYFTSPSIEKLRRMGDEDLSHVFHFTVGRRDIGEIQWYGETDVRNLDLDRLVIIENREVTVYPNESEKPEVGIGLNKPAKVSLHKVWKMDKKTGQPLKDVASVTNFTAKLKSHCEKQGLTFLGYDATQGTWSFEVPHFSRYGLPDSEDESSEEEVVLESSLGHTSASLNLVFDKEIERIHEDEAEDEFPTVERMNIKESVDEKVGTSKESQMDLNTFIHSKDGKKWTSSRMLLSSRKNPFKSNIFSAELGKTPEQQFFSSNSKMEESQPNKQHFDLRNVIQKSPSSMKTSPEQVPGWLNAESFKDEIEEPMQKGSTKNRKFTRRFLELCFRVSLNNSFLYTETEMKGKPLSFLSRSFRASVGPGFQVAFPIPSFMESNRPFISPVFIHEQAEEWEHSFIQKTLRIHFSSWKLSFDTEEMNDSFVYRRPSFRFPFRHREVVMKTLQHLILEAGFSGNQHFELVLRLLLVLFVQNIDLDQDTRTSHDIELLLFRRHLSGWLQNFACTWSQEERNPAQDQFLYIFHLLTRGEIEQAVKFCSETKNFRLACMVAKGMQLQDEGYRSSCLKIHRFYCGHVPKDLDRIYALLSGDILHATENLSLSWYRTFGLHFWYGSGALVTDSDGLKCSLQSYIDEWQSNEFVAPPVPPHIVITVPEHEQLEASKGLKSDSLIYDACYVLLCIAADLYPEHVQWMHLATPLAYGVVYDALDAHKPWLVCEILSSICATSYLEPKVIISFAIQLEMMHLYTWAFYVLWSCEVFGNNNMFYLKNVFIHWFPWIIVEEVEGTDGKLSSDRFLREELGVPASWFEEAACIYSRYNFQFIEEVDHLCVLLHMEADEYPLFSCVHLANRAHQVVLGRAAPSVFVLDTSSVQWRKLKKILSVLGAIDRDYPGMIRDYKNGGSILEGICSIIQGFRLSLEDLESLLKNMELFSSLVSNLGCSKQGDMTLELFITCIFSHVFRETWKQLMEDTDDSKFQRLASCLETLQYSSHVPWSCKQFIHNFIETYRSSGISFTRELSTRSYFQLFDLWFPRKLVE</sequence>